<name>A0A9W9QUG7_PENBR</name>
<comment type="caution">
    <text evidence="1">The sequence shown here is derived from an EMBL/GenBank/DDBJ whole genome shotgun (WGS) entry which is preliminary data.</text>
</comment>
<accession>A0A9W9QUG7</accession>
<dbReference type="AlphaFoldDB" id="A0A9W9QUG7"/>
<reference evidence="1" key="1">
    <citation type="submission" date="2022-12" db="EMBL/GenBank/DDBJ databases">
        <authorList>
            <person name="Petersen C."/>
        </authorList>
    </citation>
    <scope>NUCLEOTIDE SEQUENCE</scope>
    <source>
        <strain evidence="1">IBT 35673</strain>
    </source>
</reference>
<proteinExistence type="predicted"/>
<dbReference type="Proteomes" id="UP001147695">
    <property type="component" value="Unassembled WGS sequence"/>
</dbReference>
<sequence>MPSLGLSLLPGIFVDEEISLVYDSRYVEELESIMASKIVNNNAGSAGYECEVEEHISAVDLLYCGRLFI</sequence>
<dbReference type="EMBL" id="JAPZBQ010000002">
    <property type="protein sequence ID" value="KAJ5345842.1"/>
    <property type="molecule type" value="Genomic_DNA"/>
</dbReference>
<reference evidence="1" key="2">
    <citation type="journal article" date="2023" name="IMA Fungus">
        <title>Comparative genomic study of the Penicillium genus elucidates a diverse pangenome and 15 lateral gene transfer events.</title>
        <authorList>
            <person name="Petersen C."/>
            <person name="Sorensen T."/>
            <person name="Nielsen M.R."/>
            <person name="Sondergaard T.E."/>
            <person name="Sorensen J.L."/>
            <person name="Fitzpatrick D.A."/>
            <person name="Frisvad J.C."/>
            <person name="Nielsen K.L."/>
        </authorList>
    </citation>
    <scope>NUCLEOTIDE SEQUENCE</scope>
    <source>
        <strain evidence="1">IBT 35673</strain>
    </source>
</reference>
<evidence type="ECO:0000313" key="2">
    <source>
        <dbReference type="Proteomes" id="UP001147695"/>
    </source>
</evidence>
<protein>
    <submittedName>
        <fullName evidence="1">Uncharacterized protein</fullName>
    </submittedName>
</protein>
<organism evidence="1 2">
    <name type="scientific">Penicillium brevicompactum</name>
    <dbReference type="NCBI Taxonomy" id="5074"/>
    <lineage>
        <taxon>Eukaryota</taxon>
        <taxon>Fungi</taxon>
        <taxon>Dikarya</taxon>
        <taxon>Ascomycota</taxon>
        <taxon>Pezizomycotina</taxon>
        <taxon>Eurotiomycetes</taxon>
        <taxon>Eurotiomycetidae</taxon>
        <taxon>Eurotiales</taxon>
        <taxon>Aspergillaceae</taxon>
        <taxon>Penicillium</taxon>
    </lineage>
</organism>
<gene>
    <name evidence="1" type="ORF">N7452_003846</name>
</gene>
<evidence type="ECO:0000313" key="1">
    <source>
        <dbReference type="EMBL" id="KAJ5345842.1"/>
    </source>
</evidence>